<evidence type="ECO:0008006" key="4">
    <source>
        <dbReference type="Google" id="ProtNLM"/>
    </source>
</evidence>
<evidence type="ECO:0000313" key="2">
    <source>
        <dbReference type="EMBL" id="KAB2383669.1"/>
    </source>
</evidence>
<sequence length="139" mass="15743">MLRRLRRDLGDDIFLAQLSAEQTAAVFTAAWDEAAPRAWNRHRSALRSFTTWAASRGQATTDLAALIERRRFGGWPMSRRPAPTRSCHSTSKTRPASTRIHPPSAPPLPAHPSHRRLLVSPHAHGTVRPREHRDVHEWV</sequence>
<organism evidence="2 3">
    <name type="scientific">Actinomadura montaniterrae</name>
    <dbReference type="NCBI Taxonomy" id="1803903"/>
    <lineage>
        <taxon>Bacteria</taxon>
        <taxon>Bacillati</taxon>
        <taxon>Actinomycetota</taxon>
        <taxon>Actinomycetes</taxon>
        <taxon>Streptosporangiales</taxon>
        <taxon>Thermomonosporaceae</taxon>
        <taxon>Actinomadura</taxon>
    </lineage>
</organism>
<feature type="region of interest" description="Disordered" evidence="1">
    <location>
        <begin position="74"/>
        <end position="114"/>
    </location>
</feature>
<feature type="compositionally biased region" description="Polar residues" evidence="1">
    <location>
        <begin position="86"/>
        <end position="96"/>
    </location>
</feature>
<dbReference type="Proteomes" id="UP000483004">
    <property type="component" value="Unassembled WGS sequence"/>
</dbReference>
<accession>A0A6L3W1L1</accession>
<reference evidence="2 3" key="1">
    <citation type="submission" date="2019-09" db="EMBL/GenBank/DDBJ databases">
        <title>Actinomadura physcomitrii sp. nov., a novel actinomycete isolated from moss [Physcomitrium sphaericum (Ludw) Fuernr].</title>
        <authorList>
            <person name="Liu C."/>
            <person name="Zhuang X."/>
        </authorList>
    </citation>
    <scope>NUCLEOTIDE SEQUENCE [LARGE SCALE GENOMIC DNA]</scope>
    <source>
        <strain evidence="2 3">CYP1-1B</strain>
    </source>
</reference>
<protein>
    <recommendedName>
        <fullName evidence="4">Core-binding (CB) domain-containing protein</fullName>
    </recommendedName>
</protein>
<dbReference type="AlphaFoldDB" id="A0A6L3W1L1"/>
<dbReference type="OrthoDB" id="3345368at2"/>
<dbReference type="InterPro" id="IPR011010">
    <property type="entry name" value="DNA_brk_join_enz"/>
</dbReference>
<dbReference type="SUPFAM" id="SSF56349">
    <property type="entry name" value="DNA breaking-rejoining enzymes"/>
    <property type="match status" value="1"/>
</dbReference>
<proteinExistence type="predicted"/>
<gene>
    <name evidence="2" type="ORF">F9B16_11465</name>
</gene>
<name>A0A6L3W1L1_9ACTN</name>
<evidence type="ECO:0000313" key="3">
    <source>
        <dbReference type="Proteomes" id="UP000483004"/>
    </source>
</evidence>
<keyword evidence="3" id="KW-1185">Reference proteome</keyword>
<dbReference type="EMBL" id="WBMR01000023">
    <property type="protein sequence ID" value="KAB2383669.1"/>
    <property type="molecule type" value="Genomic_DNA"/>
</dbReference>
<dbReference type="GO" id="GO:0003677">
    <property type="term" value="F:DNA binding"/>
    <property type="evidence" value="ECO:0007669"/>
    <property type="project" value="InterPro"/>
</dbReference>
<evidence type="ECO:0000256" key="1">
    <source>
        <dbReference type="SAM" id="MobiDB-lite"/>
    </source>
</evidence>
<comment type="caution">
    <text evidence="2">The sequence shown here is derived from an EMBL/GenBank/DDBJ whole genome shotgun (WGS) entry which is preliminary data.</text>
</comment>